<dbReference type="RefSeq" id="WP_382272879.1">
    <property type="nucleotide sequence ID" value="NZ_JBHTBU010000002.1"/>
</dbReference>
<comment type="caution">
    <text evidence="1">The sequence shown here is derived from an EMBL/GenBank/DDBJ whole genome shotgun (WGS) entry which is preliminary data.</text>
</comment>
<proteinExistence type="predicted"/>
<evidence type="ECO:0000313" key="1">
    <source>
        <dbReference type="EMBL" id="MFC7289600.1"/>
    </source>
</evidence>
<accession>A0ABW2IEX5</accession>
<name>A0ABW2IEX5_9BURK</name>
<dbReference type="EMBL" id="JBHTBU010000002">
    <property type="protein sequence ID" value="MFC7289600.1"/>
    <property type="molecule type" value="Genomic_DNA"/>
</dbReference>
<evidence type="ECO:0008006" key="3">
    <source>
        <dbReference type="Google" id="ProtNLM"/>
    </source>
</evidence>
<sequence>MTACKKTEPPYIHTLIGPENKQGGLLICGINHGYTIEDERKDNAGIDRSDEHKSFFSDIEVNDYPFRNRIATSFELWGHKLHSDKQFAGMFEKSLIQTNWLNTVSRDFRNADCRKTCIEDHSDFIEVCTLLRPKLIFFFGSGLLPAFTSNELKEKINPIFGEKIEETKWLQKDVVFEGTKRRRFKFGFQKYEGAMIVSCPHATGSQGLANDYIAAFKPEMSQIISDWWQAHEKKLPDSI</sequence>
<evidence type="ECO:0000313" key="2">
    <source>
        <dbReference type="Proteomes" id="UP001596542"/>
    </source>
</evidence>
<dbReference type="Proteomes" id="UP001596542">
    <property type="component" value="Unassembled WGS sequence"/>
</dbReference>
<organism evidence="1 2">
    <name type="scientific">Herminiimonas glaciei</name>
    <dbReference type="NCBI Taxonomy" id="523788"/>
    <lineage>
        <taxon>Bacteria</taxon>
        <taxon>Pseudomonadati</taxon>
        <taxon>Pseudomonadota</taxon>
        <taxon>Betaproteobacteria</taxon>
        <taxon>Burkholderiales</taxon>
        <taxon>Oxalobacteraceae</taxon>
        <taxon>Herminiimonas</taxon>
    </lineage>
</organism>
<reference evidence="2" key="1">
    <citation type="journal article" date="2019" name="Int. J. Syst. Evol. Microbiol.">
        <title>The Global Catalogue of Microorganisms (GCM) 10K type strain sequencing project: providing services to taxonomists for standard genome sequencing and annotation.</title>
        <authorList>
            <consortium name="The Broad Institute Genomics Platform"/>
            <consortium name="The Broad Institute Genome Sequencing Center for Infectious Disease"/>
            <person name="Wu L."/>
            <person name="Ma J."/>
        </authorList>
    </citation>
    <scope>NUCLEOTIDE SEQUENCE [LARGE SCALE GENOMIC DNA]</scope>
    <source>
        <strain evidence="2">KACC 12508</strain>
    </source>
</reference>
<keyword evidence="2" id="KW-1185">Reference proteome</keyword>
<protein>
    <recommendedName>
        <fullName evidence="3">Uracil DNA glycosylase superfamily protein</fullName>
    </recommendedName>
</protein>
<gene>
    <name evidence="1" type="ORF">ACFQPC_16250</name>
</gene>